<sequence length="108" mass="12674">MNLVELDDIIKTSVKRQFTDPLLEKTYHELSDKLTRRANTLLEELTKEACKKSIDQQLDKMEITGEQEMIKELEDRIEFNEQLMMKMGTAFFLGGIMTIGIALFFFYQ</sequence>
<keyword evidence="1" id="KW-1133">Transmembrane helix</keyword>
<feature type="transmembrane region" description="Helical" evidence="1">
    <location>
        <begin position="89"/>
        <end position="107"/>
    </location>
</feature>
<organism evidence="2">
    <name type="scientific">Pithovirus LCPAC403</name>
    <dbReference type="NCBI Taxonomy" id="2506596"/>
    <lineage>
        <taxon>Viruses</taxon>
        <taxon>Pithoviruses</taxon>
    </lineage>
</organism>
<name>A0A481ZBQ6_9VIRU</name>
<gene>
    <name evidence="2" type="ORF">LCPAC403_00390</name>
</gene>
<dbReference type="EMBL" id="MK500588">
    <property type="protein sequence ID" value="QBK92905.1"/>
    <property type="molecule type" value="Genomic_DNA"/>
</dbReference>
<reference evidence="2" key="1">
    <citation type="journal article" date="2019" name="MBio">
        <title>Virus Genomes from Deep Sea Sediments Expand the Ocean Megavirome and Support Independent Origins of Viral Gigantism.</title>
        <authorList>
            <person name="Backstrom D."/>
            <person name="Yutin N."/>
            <person name="Jorgensen S.L."/>
            <person name="Dharamshi J."/>
            <person name="Homa F."/>
            <person name="Zaremba-Niedwiedzka K."/>
            <person name="Spang A."/>
            <person name="Wolf Y.I."/>
            <person name="Koonin E.V."/>
            <person name="Ettema T.J."/>
        </authorList>
    </citation>
    <scope>NUCLEOTIDE SEQUENCE</scope>
</reference>
<evidence type="ECO:0000313" key="2">
    <source>
        <dbReference type="EMBL" id="QBK92905.1"/>
    </source>
</evidence>
<evidence type="ECO:0008006" key="3">
    <source>
        <dbReference type="Google" id="ProtNLM"/>
    </source>
</evidence>
<protein>
    <recommendedName>
        <fullName evidence="3">Transmembrane protein</fullName>
    </recommendedName>
</protein>
<evidence type="ECO:0000256" key="1">
    <source>
        <dbReference type="SAM" id="Phobius"/>
    </source>
</evidence>
<keyword evidence="1" id="KW-0472">Membrane</keyword>
<accession>A0A481ZBQ6</accession>
<proteinExistence type="predicted"/>
<keyword evidence="1" id="KW-0812">Transmembrane</keyword>